<feature type="region of interest" description="Disordered" evidence="3">
    <location>
        <begin position="1139"/>
        <end position="1159"/>
    </location>
</feature>
<dbReference type="GO" id="GO:0005737">
    <property type="term" value="C:cytoplasm"/>
    <property type="evidence" value="ECO:0007669"/>
    <property type="project" value="TreeGrafter"/>
</dbReference>
<evidence type="ECO:0000256" key="2">
    <source>
        <dbReference type="ARBA" id="ARBA00022840"/>
    </source>
</evidence>
<keyword evidence="6" id="KW-1185">Reference proteome</keyword>
<feature type="region of interest" description="Disordered" evidence="3">
    <location>
        <begin position="187"/>
        <end position="236"/>
    </location>
</feature>
<dbReference type="GO" id="GO:0035556">
    <property type="term" value="P:intracellular signal transduction"/>
    <property type="evidence" value="ECO:0007669"/>
    <property type="project" value="InterPro"/>
</dbReference>
<dbReference type="GO" id="GO:0009190">
    <property type="term" value="P:cyclic nucleotide biosynthetic process"/>
    <property type="evidence" value="ECO:0007669"/>
    <property type="project" value="InterPro"/>
</dbReference>
<dbReference type="GO" id="GO:0004016">
    <property type="term" value="F:adenylate cyclase activity"/>
    <property type="evidence" value="ECO:0007669"/>
    <property type="project" value="TreeGrafter"/>
</dbReference>
<feature type="region of interest" description="Disordered" evidence="3">
    <location>
        <begin position="1316"/>
        <end position="1335"/>
    </location>
</feature>
<feature type="region of interest" description="Disordered" evidence="3">
    <location>
        <begin position="61"/>
        <end position="106"/>
    </location>
</feature>
<dbReference type="InterPro" id="IPR001054">
    <property type="entry name" value="A/G_cyclase"/>
</dbReference>
<keyword evidence="1" id="KW-0547">Nucleotide-binding</keyword>
<dbReference type="eggNOG" id="ENOG502QPPT">
    <property type="taxonomic scope" value="Eukaryota"/>
</dbReference>
<feature type="domain" description="Guanylate cyclase" evidence="4">
    <location>
        <begin position="408"/>
        <end position="544"/>
    </location>
</feature>
<dbReference type="SMART" id="SM00044">
    <property type="entry name" value="CYCc"/>
    <property type="match status" value="1"/>
</dbReference>
<evidence type="ECO:0000256" key="1">
    <source>
        <dbReference type="ARBA" id="ARBA00022741"/>
    </source>
</evidence>
<evidence type="ECO:0000313" key="5">
    <source>
        <dbReference type="EMBL" id="EGB06682.1"/>
    </source>
</evidence>
<feature type="compositionally biased region" description="Low complexity" evidence="3">
    <location>
        <begin position="209"/>
        <end position="223"/>
    </location>
</feature>
<dbReference type="InParanoid" id="F0YDS1"/>
<dbReference type="InterPro" id="IPR027417">
    <property type="entry name" value="P-loop_NTPase"/>
</dbReference>
<dbReference type="SUPFAM" id="SSF52540">
    <property type="entry name" value="P-loop containing nucleoside triphosphate hydrolases"/>
    <property type="match status" value="1"/>
</dbReference>
<keyword evidence="2" id="KW-0067">ATP-binding</keyword>
<protein>
    <recommendedName>
        <fullName evidence="4">Guanylate cyclase domain-containing protein</fullName>
    </recommendedName>
</protein>
<sequence>MTANAWGENARLTELLWLCTADSGLSGFVGDDQAALGDRAGPTRWEPGQHGRYAKLIADQKTITRRRRPSRANLPAAGGGPAAAKGSPLALSGWLDESGASPPPVSARRILDTSPAHSTIKKAHAAAAVEAAAAAMGGDDGGDRPPSKFEQRQSRKSKIRFMGKVVVNLKNDRADKASIEALRGASFDATASQSQSGDLPTMDPKLLDSPRSPATPNTPSATPADEKVRSFSSRRPSDFSGDAWSPAFSEHSALYAAFTPAILHRRLLQNYMAELDKTRSHNEAVIRRSSQGDSFDAAPGDSFAALSDALTRSSFEATSPGAEGRRDSANLRQIWADRGSGSSFVALSRMSETIDAIESPRRSEATAGPKRRDSFADMERLVTAPPDATVAVDADAVLAPMVFPLAGALFFVDISGFTKLSGRLSADELKYHCNEYFGMLLGVIARHGGDVIKFLGDAFFVLWPAAPDAPELTKAANAWRAARCAVDVMRSCSTYDCGSGSSAVSLRLHCGLGVGIVNVFVVGADERWELVIAGDPIRQLAETEGEADRGQVVVSPEVQRLLSMGHVPYPVPLERTDGGNYQLRWAAEDDRPKDDKAFDDDAAPAEPEEKKKREKRPSLTDRLFGSAGAPPPARERRPSRAAVSLDGEPAAPSPSTKANRTMMFGSNASFDDGDLTAGPPPEGRRSIYEYVGPNNNSNAADSVRPQADRKKRKSISSLLLVHPPKTVETSSPDAGGGTLVYVPSDRAAFPPQTCEQARGSVHQIVRRGAWQLDPVAIGGPDEHDFAAIELAQKMRAAYSSFVRPVARSLRAFVPEAARSQLNAGTPGLLGSMRDVVTVFVDVMGLEDALRAGDLGPVQAAMEAATHAFKHYKGMLRQFAVDDKGCVFIGVFGVPQHAHEDDEARAVGAALRVLASLATLGVDARAGIAAGRAYCGLVGTAARSEYAVLGSSVNLSARLMSHAPPNVLLVERNVRDGAIKSGGYAFHERGTIQAKGYDLPIAVFRPEKEVATSRAAEKAAKRALGERVHLSPRWRVATVGRSSERRHCRDVLAELRSSRSKATPVVTFLLGPRGFGKTRHLQEALALADQQGTRTLEASGKKGNVFGFLLRTLLSETAALASPDSSKRSLSPTHGKVVLAPIDTASPASPARPLGPRPTKRSFGLRKLEDLLAAAGGDASAAPLVQALVAAGPDDAVAGSRDLGDAVARLLVKAARDRSLLVVVDDAQAFSPRDWATLVAVVDLAAASETPESGRLRVLAGARPLGALTGATADAYGALKQLLRGGEGGLRARTFALKPLNPREAADFARDVFFGAPEQDGAPVSPSSPKKRSLTVDDPDPAFAEELAKKTGGDPHKVLHVALVLKQRLGGESLARSAFPGAACAAEVASMPSNAVQLDLRRMVIARFDALSQLEQAVLKSASVLGRDFCFSALLYLFRQQTHEASEDSMIAKGDVDVGNDRAISSSLRFALVGIIEHNFVRKRPSPGGDAFGGAFAFVKDTVHVDIYELMPVLTRQKLHGFAAAWTLERAPKPGARELTDLVHHCLNSGRRHAALEHLVALAAGARADPRRHDEAVLAYSLLVQLCLSVDAFELLEARAAGPHAAEAFLAETDTGPFDAAWRDTDEFRPLRLTNRAEDAGPASCGEEESPLRVGAWLAAIAHLERSAGRVATAFNTASAALVVLGDAADADGHGAAVKSRLHALRSELFLARGLADDARAAALEAARLAESCAPDLAARAKRTGEPTDEAAPEAAGFALYSARFDAVDAAPALPLRELREAAAVARARLAAVHAATGDAKRAAATLRVARRDARRAGTRRAAAAVETAAAAHYGCLGAWDRCLDHGARAAAAHEAAGEPNRAAEERVARAHAHLAVGCANRAVAALHAVALAQQRTPEDTASSVFLCAPSPLVAAAASAAVAAAALLRGERAAAAAAAAAAAGQRLPRDALELWGLPVVVAAAAVAAPEAGRDKDFTDRAARSSAAPRETRAFYLRALRDDWADARARAPWTTDDAEGAGGAPTPRAQLVEAAVALALALDGAPPPLAAACAAYRALAVGRVLRAGGRDVEARVLLGRALAKLPPNPRGTRALGVDPSAYGRCRLRVALDEAAPPGAAASHHDALDELAAVLGDDADVDLDLDAEEDFGYGRYRRSRRRGAALAGLCAATSARTRPH</sequence>
<feature type="compositionally biased region" description="Low complexity" evidence="3">
    <location>
        <begin position="82"/>
        <end position="93"/>
    </location>
</feature>
<feature type="compositionally biased region" description="Basic and acidic residues" evidence="3">
    <location>
        <begin position="141"/>
        <end position="153"/>
    </location>
</feature>
<dbReference type="Proteomes" id="UP000002729">
    <property type="component" value="Unassembled WGS sequence"/>
</dbReference>
<dbReference type="OrthoDB" id="206920at2759"/>
<dbReference type="SUPFAM" id="SSF55073">
    <property type="entry name" value="Nucleotide cyclase"/>
    <property type="match status" value="2"/>
</dbReference>
<feature type="region of interest" description="Disordered" evidence="3">
    <location>
        <begin position="587"/>
        <end position="711"/>
    </location>
</feature>
<dbReference type="Gene3D" id="3.30.70.1230">
    <property type="entry name" value="Nucleotide cyclase"/>
    <property type="match status" value="2"/>
</dbReference>
<feature type="domain" description="Guanylate cyclase" evidence="4">
    <location>
        <begin position="836"/>
        <end position="959"/>
    </location>
</feature>
<dbReference type="EMBL" id="GL833133">
    <property type="protein sequence ID" value="EGB06682.1"/>
    <property type="molecule type" value="Genomic_DNA"/>
</dbReference>
<proteinExistence type="predicted"/>
<organism evidence="6">
    <name type="scientific">Aureococcus anophagefferens</name>
    <name type="common">Harmful bloom alga</name>
    <dbReference type="NCBI Taxonomy" id="44056"/>
    <lineage>
        <taxon>Eukaryota</taxon>
        <taxon>Sar</taxon>
        <taxon>Stramenopiles</taxon>
        <taxon>Ochrophyta</taxon>
        <taxon>Pelagophyceae</taxon>
        <taxon>Pelagomonadales</taxon>
        <taxon>Pelagomonadaceae</taxon>
        <taxon>Aureococcus</taxon>
    </lineage>
</organism>
<dbReference type="InterPro" id="IPR041664">
    <property type="entry name" value="AAA_16"/>
</dbReference>
<evidence type="ECO:0000259" key="4">
    <source>
        <dbReference type="PROSITE" id="PS50125"/>
    </source>
</evidence>
<dbReference type="InterPro" id="IPR029787">
    <property type="entry name" value="Nucleotide_cyclase"/>
</dbReference>
<feature type="compositionally biased region" description="Basic and acidic residues" evidence="3">
    <location>
        <begin position="587"/>
        <end position="596"/>
    </location>
</feature>
<accession>F0YDS1</accession>
<feature type="region of interest" description="Disordered" evidence="3">
    <location>
        <begin position="134"/>
        <end position="156"/>
    </location>
</feature>
<dbReference type="RefSeq" id="XP_009038433.1">
    <property type="nucleotide sequence ID" value="XM_009040185.1"/>
</dbReference>
<dbReference type="GO" id="GO:0005524">
    <property type="term" value="F:ATP binding"/>
    <property type="evidence" value="ECO:0007669"/>
    <property type="project" value="UniProtKB-KW"/>
</dbReference>
<dbReference type="PROSITE" id="PS50125">
    <property type="entry name" value="GUANYLATE_CYCLASE_2"/>
    <property type="match status" value="2"/>
</dbReference>
<feature type="compositionally biased region" description="Polar residues" evidence="3">
    <location>
        <begin position="653"/>
        <end position="669"/>
    </location>
</feature>
<evidence type="ECO:0000313" key="6">
    <source>
        <dbReference type="Proteomes" id="UP000002729"/>
    </source>
</evidence>
<dbReference type="CDD" id="cd07302">
    <property type="entry name" value="CHD"/>
    <property type="match status" value="2"/>
</dbReference>
<dbReference type="Pfam" id="PF13191">
    <property type="entry name" value="AAA_16"/>
    <property type="match status" value="1"/>
</dbReference>
<gene>
    <name evidence="5" type="ORF">AURANDRAFT_65302</name>
</gene>
<feature type="compositionally biased region" description="Polar residues" evidence="3">
    <location>
        <begin position="189"/>
        <end position="198"/>
    </location>
</feature>
<dbReference type="GeneID" id="20225267"/>
<evidence type="ECO:0000256" key="3">
    <source>
        <dbReference type="SAM" id="MobiDB-lite"/>
    </source>
</evidence>
<dbReference type="KEGG" id="aaf:AURANDRAFT_65302"/>
<feature type="compositionally biased region" description="Basic and acidic residues" evidence="3">
    <location>
        <begin position="607"/>
        <end position="619"/>
    </location>
</feature>
<dbReference type="Pfam" id="PF00211">
    <property type="entry name" value="Guanylate_cyc"/>
    <property type="match status" value="2"/>
</dbReference>
<reference evidence="5 6" key="1">
    <citation type="journal article" date="2011" name="Proc. Natl. Acad. Sci. U.S.A.">
        <title>Niche of harmful alga Aureococcus anophagefferens revealed through ecogenomics.</title>
        <authorList>
            <person name="Gobler C.J."/>
            <person name="Berry D.L."/>
            <person name="Dyhrman S.T."/>
            <person name="Wilhelm S.W."/>
            <person name="Salamov A."/>
            <person name="Lobanov A.V."/>
            <person name="Zhang Y."/>
            <person name="Collier J.L."/>
            <person name="Wurch L.L."/>
            <person name="Kustka A.B."/>
            <person name="Dill B.D."/>
            <person name="Shah M."/>
            <person name="VerBerkmoes N.C."/>
            <person name="Kuo A."/>
            <person name="Terry A."/>
            <person name="Pangilinan J."/>
            <person name="Lindquist E.A."/>
            <person name="Lucas S."/>
            <person name="Paulsen I.T."/>
            <person name="Hattenrath-Lehmann T.K."/>
            <person name="Talmage S.C."/>
            <person name="Walker E.A."/>
            <person name="Koch F."/>
            <person name="Burson A.M."/>
            <person name="Marcoval M.A."/>
            <person name="Tang Y.Z."/>
            <person name="Lecleir G.R."/>
            <person name="Coyne K.J."/>
            <person name="Berg G.M."/>
            <person name="Bertrand E.M."/>
            <person name="Saito M.A."/>
            <person name="Gladyshev V.N."/>
            <person name="Grigoriev I.V."/>
        </authorList>
    </citation>
    <scope>NUCLEOTIDE SEQUENCE [LARGE SCALE GENOMIC DNA]</scope>
    <source>
        <strain evidence="6">CCMP 1984</strain>
    </source>
</reference>
<dbReference type="PANTHER" id="PTHR16305">
    <property type="entry name" value="TESTICULAR SOLUBLE ADENYLYL CYCLASE"/>
    <property type="match status" value="1"/>
</dbReference>
<dbReference type="PANTHER" id="PTHR16305:SF28">
    <property type="entry name" value="GUANYLATE CYCLASE DOMAIN-CONTAINING PROTEIN"/>
    <property type="match status" value="1"/>
</dbReference>
<name>F0YDS1_AURAN</name>